<evidence type="ECO:0000313" key="3">
    <source>
        <dbReference type="Proteomes" id="UP001224775"/>
    </source>
</evidence>
<proteinExistence type="predicted"/>
<dbReference type="Proteomes" id="UP001224775">
    <property type="component" value="Unassembled WGS sequence"/>
</dbReference>
<keyword evidence="3" id="KW-1185">Reference proteome</keyword>
<evidence type="ECO:0000313" key="2">
    <source>
        <dbReference type="EMBL" id="KAK1747109.1"/>
    </source>
</evidence>
<organism evidence="2 3">
    <name type="scientific">Skeletonema marinoi</name>
    <dbReference type="NCBI Taxonomy" id="267567"/>
    <lineage>
        <taxon>Eukaryota</taxon>
        <taxon>Sar</taxon>
        <taxon>Stramenopiles</taxon>
        <taxon>Ochrophyta</taxon>
        <taxon>Bacillariophyta</taxon>
        <taxon>Coscinodiscophyceae</taxon>
        <taxon>Thalassiosirophycidae</taxon>
        <taxon>Thalassiosirales</taxon>
        <taxon>Skeletonemataceae</taxon>
        <taxon>Skeletonema</taxon>
        <taxon>Skeletonema marinoi-dohrnii complex</taxon>
    </lineage>
</organism>
<name>A0AAD8YKC3_9STRA</name>
<keyword evidence="1" id="KW-1133">Transmembrane helix</keyword>
<gene>
    <name evidence="2" type="ORF">QTG54_002453</name>
</gene>
<evidence type="ECO:0000256" key="1">
    <source>
        <dbReference type="SAM" id="Phobius"/>
    </source>
</evidence>
<sequence length="67" mass="7713">MVVALFSIFFKLSWLVIKTPFRVASMILTFWIMMIALRVLCLFLADDNGAWDIGAGVEYEYNMPGIY</sequence>
<reference evidence="2" key="1">
    <citation type="submission" date="2023-06" db="EMBL/GenBank/DDBJ databases">
        <title>Survivors Of The Sea: Transcriptome response of Skeletonema marinoi to long-term dormancy.</title>
        <authorList>
            <person name="Pinder M.I.M."/>
            <person name="Kourtchenko O."/>
            <person name="Robertson E.K."/>
            <person name="Larsson T."/>
            <person name="Maumus F."/>
            <person name="Osuna-Cruz C.M."/>
            <person name="Vancaester E."/>
            <person name="Stenow R."/>
            <person name="Vandepoele K."/>
            <person name="Ploug H."/>
            <person name="Bruchert V."/>
            <person name="Godhe A."/>
            <person name="Topel M."/>
        </authorList>
    </citation>
    <scope>NUCLEOTIDE SEQUENCE</scope>
    <source>
        <strain evidence="2">R05AC</strain>
    </source>
</reference>
<dbReference type="EMBL" id="JATAAI010000003">
    <property type="protein sequence ID" value="KAK1747109.1"/>
    <property type="molecule type" value="Genomic_DNA"/>
</dbReference>
<protein>
    <submittedName>
        <fullName evidence="2">Uncharacterized protein</fullName>
    </submittedName>
</protein>
<dbReference type="AlphaFoldDB" id="A0AAD8YKC3"/>
<comment type="caution">
    <text evidence="2">The sequence shown here is derived from an EMBL/GenBank/DDBJ whole genome shotgun (WGS) entry which is preliminary data.</text>
</comment>
<keyword evidence="1" id="KW-0812">Transmembrane</keyword>
<feature type="transmembrane region" description="Helical" evidence="1">
    <location>
        <begin position="25"/>
        <end position="45"/>
    </location>
</feature>
<accession>A0AAD8YKC3</accession>
<keyword evidence="1" id="KW-0472">Membrane</keyword>